<reference evidence="1 2" key="1">
    <citation type="submission" date="2015-03" db="EMBL/GenBank/DDBJ databases">
        <title>Draft genome sequence of Elstera litoralis.</title>
        <authorList>
            <person name="Rahalkar M.C."/>
            <person name="Dhakephalkar P.K."/>
            <person name="Pore S.D."/>
            <person name="Arora P."/>
            <person name="Kapse N.G."/>
            <person name="Pandit P.S."/>
        </authorList>
    </citation>
    <scope>NUCLEOTIDE SEQUENCE [LARGE SCALE GENOMIC DNA]</scope>
    <source>
        <strain evidence="1 2">Dia-1</strain>
    </source>
</reference>
<dbReference type="AlphaFoldDB" id="A0A0F3IVM2"/>
<evidence type="ECO:0000313" key="2">
    <source>
        <dbReference type="Proteomes" id="UP000033774"/>
    </source>
</evidence>
<dbReference type="EMBL" id="LAJY01000061">
    <property type="protein sequence ID" value="KJV10682.1"/>
    <property type="molecule type" value="Genomic_DNA"/>
</dbReference>
<comment type="caution">
    <text evidence="1">The sequence shown here is derived from an EMBL/GenBank/DDBJ whole genome shotgun (WGS) entry which is preliminary data.</text>
</comment>
<gene>
    <name evidence="1" type="ORF">VZ95_03320</name>
</gene>
<protein>
    <submittedName>
        <fullName evidence="1">Uncharacterized protein</fullName>
    </submittedName>
</protein>
<accession>A0A0F3IVM2</accession>
<dbReference type="OrthoDB" id="9957270at2"/>
<organism evidence="1 2">
    <name type="scientific">Elstera litoralis</name>
    <dbReference type="NCBI Taxonomy" id="552518"/>
    <lineage>
        <taxon>Bacteria</taxon>
        <taxon>Pseudomonadati</taxon>
        <taxon>Pseudomonadota</taxon>
        <taxon>Alphaproteobacteria</taxon>
        <taxon>Rhodospirillales</taxon>
        <taxon>Rhodospirillaceae</taxon>
        <taxon>Elstera</taxon>
    </lineage>
</organism>
<keyword evidence="2" id="KW-1185">Reference proteome</keyword>
<sequence length="125" mass="13251">MVSLRPLFARCLPLLLSLAVLVQAFGGGDAFSARMPGQDLETALAMLCTPGGAQDPSEKAPAMHDLACCLLQCRFDPVGGSGPLPEALVWSKARSEGRVEYVADRSIHFAVAEVRPHQPRAPPTA</sequence>
<name>A0A0F3IVM2_9PROT</name>
<dbReference type="RefSeq" id="WP_045774615.1">
    <property type="nucleotide sequence ID" value="NZ_LAJY01000061.1"/>
</dbReference>
<proteinExistence type="predicted"/>
<dbReference type="Proteomes" id="UP000033774">
    <property type="component" value="Unassembled WGS sequence"/>
</dbReference>
<evidence type="ECO:0000313" key="1">
    <source>
        <dbReference type="EMBL" id="KJV10682.1"/>
    </source>
</evidence>